<dbReference type="PANTHER" id="PTHR13318">
    <property type="entry name" value="PARTNER OF PAIRED, ISOFORM B-RELATED"/>
    <property type="match status" value="1"/>
</dbReference>
<proteinExistence type="predicted"/>
<dbReference type="SMART" id="SM00367">
    <property type="entry name" value="LRR_CC"/>
    <property type="match status" value="10"/>
</dbReference>
<dbReference type="GO" id="GO:0031146">
    <property type="term" value="P:SCF-dependent proteasomal ubiquitin-dependent protein catabolic process"/>
    <property type="evidence" value="ECO:0007669"/>
    <property type="project" value="TreeGrafter"/>
</dbReference>
<dbReference type="Pfam" id="PF25372">
    <property type="entry name" value="DUF7885"/>
    <property type="match status" value="1"/>
</dbReference>
<reference evidence="2" key="1">
    <citation type="submission" date="2021-04" db="EMBL/GenBank/DDBJ databases">
        <authorList>
            <consortium name="Molecular Ecology Group"/>
        </authorList>
    </citation>
    <scope>NUCLEOTIDE SEQUENCE</scope>
</reference>
<dbReference type="SUPFAM" id="SSF52047">
    <property type="entry name" value="RNI-like"/>
    <property type="match status" value="2"/>
</dbReference>
<organism evidence="2 3">
    <name type="scientific">Candidula unifasciata</name>
    <dbReference type="NCBI Taxonomy" id="100452"/>
    <lineage>
        <taxon>Eukaryota</taxon>
        <taxon>Metazoa</taxon>
        <taxon>Spiralia</taxon>
        <taxon>Lophotrochozoa</taxon>
        <taxon>Mollusca</taxon>
        <taxon>Gastropoda</taxon>
        <taxon>Heterobranchia</taxon>
        <taxon>Euthyneura</taxon>
        <taxon>Panpulmonata</taxon>
        <taxon>Eupulmonata</taxon>
        <taxon>Stylommatophora</taxon>
        <taxon>Helicina</taxon>
        <taxon>Helicoidea</taxon>
        <taxon>Geomitridae</taxon>
        <taxon>Candidula</taxon>
    </lineage>
</organism>
<evidence type="ECO:0000313" key="3">
    <source>
        <dbReference type="Proteomes" id="UP000678393"/>
    </source>
</evidence>
<dbReference type="AlphaFoldDB" id="A0A8S3ZSC6"/>
<dbReference type="Gene3D" id="3.80.10.10">
    <property type="entry name" value="Ribonuclease Inhibitor"/>
    <property type="match status" value="3"/>
</dbReference>
<dbReference type="GO" id="GO:0019005">
    <property type="term" value="C:SCF ubiquitin ligase complex"/>
    <property type="evidence" value="ECO:0007669"/>
    <property type="project" value="TreeGrafter"/>
</dbReference>
<evidence type="ECO:0000259" key="1">
    <source>
        <dbReference type="Pfam" id="PF25372"/>
    </source>
</evidence>
<dbReference type="InterPro" id="IPR032675">
    <property type="entry name" value="LRR_dom_sf"/>
</dbReference>
<dbReference type="EMBL" id="CAJHNH020005334">
    <property type="protein sequence ID" value="CAG5132407.1"/>
    <property type="molecule type" value="Genomic_DNA"/>
</dbReference>
<dbReference type="OrthoDB" id="27842at2759"/>
<dbReference type="Proteomes" id="UP000678393">
    <property type="component" value="Unassembled WGS sequence"/>
</dbReference>
<protein>
    <recommendedName>
        <fullName evidence="1">F-box/LRR-repeat protein 15-like leucin rich repeat domain-containing protein</fullName>
    </recommendedName>
</protein>
<sequence>MMVWKLSDLCLQCVEQNLARYPNLGLSLPTMHKEMLIERLTYHDHFYPSLLSHISNNLFTPALRHINLQGCDQISDVVLQLLGQSDCKLEVLLLSRLKHVTDIGVQAVLKDQNALLVLHLEYLPLITQKILGSIASPKLWSFKLIHTLNTSKNWCSATSLSSFLSQNPSIKVLKIDTDIEHIPVIAKGLRTSLEELKTCFQMATDESIEALAQFCPSLRKLDLNGAKSVGKESLIKLFQACTQMADLDLGYCSRIAVASECEVLWTLPQSLTSLSLCGLMLQDGEILVESVTRLPHLTSIKLCGVPALSDDTLTRIVEKIGHRLADLNLSGIGSHEITDAGLKSVAKYCTMLKSLHISLLRQVTGVTLLPLFVDRDRASRIQKLSANCKLMDASTLDQIMSSCPDLRKLDLSGLSVVNDTMIINLADHSPKLTQLNLKGCKQVTDTAVCHLSGCCPLTSLCLSGLHSITDKSMFSLASSCPHLKEIYLNGCANVSPVAVQYLKDCCLHRLFAKHNIPNASPNQLMAKNLDTGEFCRADLL</sequence>
<dbReference type="InterPro" id="IPR057207">
    <property type="entry name" value="FBXL15_LRR"/>
</dbReference>
<gene>
    <name evidence="2" type="ORF">CUNI_LOCUS17965</name>
</gene>
<accession>A0A8S3ZSC6</accession>
<evidence type="ECO:0000313" key="2">
    <source>
        <dbReference type="EMBL" id="CAG5132407.1"/>
    </source>
</evidence>
<dbReference type="InterPro" id="IPR006553">
    <property type="entry name" value="Leu-rich_rpt_Cys-con_subtyp"/>
</dbReference>
<comment type="caution">
    <text evidence="2">The sequence shown here is derived from an EMBL/GenBank/DDBJ whole genome shotgun (WGS) entry which is preliminary data.</text>
</comment>
<keyword evidence="3" id="KW-1185">Reference proteome</keyword>
<feature type="domain" description="F-box/LRR-repeat protein 15-like leucin rich repeat" evidence="1">
    <location>
        <begin position="323"/>
        <end position="478"/>
    </location>
</feature>
<name>A0A8S3ZSC6_9EUPU</name>